<sequence length="108" mass="12618">MIFFKDFILDAKRDFTPAQRFIDSECMRLMDPYTPFDKGTLKSAPNIQSGGGKIVQQTPYAKRWYYEHANFKEGPRRGNKWFERMKENHKKDILAGAAKILGVKNEKN</sequence>
<dbReference type="AlphaFoldDB" id="A0A1W1UZY2"/>
<keyword evidence="2" id="KW-1185">Reference proteome</keyword>
<proteinExistence type="predicted"/>
<name>A0A1W1UZY2_PEPAS</name>
<evidence type="ECO:0000313" key="1">
    <source>
        <dbReference type="EMBL" id="SMB86321.1"/>
    </source>
</evidence>
<dbReference type="OrthoDB" id="1846398at2"/>
<gene>
    <name evidence="1" type="ORF">SAMN00017477_0876</name>
</gene>
<reference evidence="2" key="1">
    <citation type="submission" date="2017-04" db="EMBL/GenBank/DDBJ databases">
        <authorList>
            <person name="Varghese N."/>
            <person name="Submissions S."/>
        </authorList>
    </citation>
    <scope>NUCLEOTIDE SEQUENCE [LARGE SCALE GENOMIC DNA]</scope>
    <source>
        <strain evidence="2">DSM 20463</strain>
    </source>
</reference>
<dbReference type="Proteomes" id="UP000192368">
    <property type="component" value="Unassembled WGS sequence"/>
</dbReference>
<dbReference type="RefSeq" id="WP_084230514.1">
    <property type="nucleotide sequence ID" value="NZ_FWWR01000009.1"/>
</dbReference>
<dbReference type="STRING" id="573058.SAMN00017477_0876"/>
<dbReference type="Pfam" id="PF11114">
    <property type="entry name" value="Minor_capsid_2"/>
    <property type="match status" value="1"/>
</dbReference>
<dbReference type="InterPro" id="IPR021080">
    <property type="entry name" value="Minor_capsid_protein"/>
</dbReference>
<accession>A0A1W1UZY2</accession>
<protein>
    <submittedName>
        <fullName evidence="1">Minor capsid protein</fullName>
    </submittedName>
</protein>
<dbReference type="EMBL" id="FWWR01000009">
    <property type="protein sequence ID" value="SMB86321.1"/>
    <property type="molecule type" value="Genomic_DNA"/>
</dbReference>
<evidence type="ECO:0000313" key="2">
    <source>
        <dbReference type="Proteomes" id="UP000192368"/>
    </source>
</evidence>
<organism evidence="1 2">
    <name type="scientific">Peptoniphilus asaccharolyticus DSM 20463</name>
    <dbReference type="NCBI Taxonomy" id="573058"/>
    <lineage>
        <taxon>Bacteria</taxon>
        <taxon>Bacillati</taxon>
        <taxon>Bacillota</taxon>
        <taxon>Tissierellia</taxon>
        <taxon>Tissierellales</taxon>
        <taxon>Peptoniphilaceae</taxon>
        <taxon>Peptoniphilus</taxon>
    </lineage>
</organism>